<dbReference type="AlphaFoldDB" id="A0A0C2JGA3"/>
<accession>A0A0C2JGA3</accession>
<keyword evidence="2" id="KW-1185">Reference proteome</keyword>
<sequence>MEVKAPIEVINKKIDAFGRDPPLTGARNYRNSHKFNDERKRRFVHIAEKLSWKRSVVMQEYLLAYLSTKYTKKKIHNLRTSTIHGPGNRVTEEDLSKNRRLFATEANFHCDKKSNVKIIFPPNIKKDENENVLIFGHTSSPRSLNQLKKWREKDNFDKFRLKGRFFKKSHGNDDLASQLSLKHENNCLNMKVHGCKEDVDEAIEDKFKLDMFSFSFIYKTQHQLLSETG</sequence>
<name>A0A0C2JGA3_THEKT</name>
<dbReference type="EMBL" id="JWZT01002881">
    <property type="protein sequence ID" value="KII68233.1"/>
    <property type="molecule type" value="Genomic_DNA"/>
</dbReference>
<organism evidence="1 2">
    <name type="scientific">Thelohanellus kitauei</name>
    <name type="common">Myxosporean</name>
    <dbReference type="NCBI Taxonomy" id="669202"/>
    <lineage>
        <taxon>Eukaryota</taxon>
        <taxon>Metazoa</taxon>
        <taxon>Cnidaria</taxon>
        <taxon>Myxozoa</taxon>
        <taxon>Myxosporea</taxon>
        <taxon>Bivalvulida</taxon>
        <taxon>Platysporina</taxon>
        <taxon>Myxobolidae</taxon>
        <taxon>Thelohanellus</taxon>
    </lineage>
</organism>
<comment type="caution">
    <text evidence="1">The sequence shown here is derived from an EMBL/GenBank/DDBJ whole genome shotgun (WGS) entry which is preliminary data.</text>
</comment>
<gene>
    <name evidence="1" type="ORF">RF11_13354</name>
</gene>
<protein>
    <submittedName>
        <fullName evidence="1">Uncharacterized protein</fullName>
    </submittedName>
</protein>
<proteinExistence type="predicted"/>
<reference evidence="1 2" key="1">
    <citation type="journal article" date="2014" name="Genome Biol. Evol.">
        <title>The genome of the myxosporean Thelohanellus kitauei shows adaptations to nutrient acquisition within its fish host.</title>
        <authorList>
            <person name="Yang Y."/>
            <person name="Xiong J."/>
            <person name="Zhou Z."/>
            <person name="Huo F."/>
            <person name="Miao W."/>
            <person name="Ran C."/>
            <person name="Liu Y."/>
            <person name="Zhang J."/>
            <person name="Feng J."/>
            <person name="Wang M."/>
            <person name="Wang M."/>
            <person name="Wang L."/>
            <person name="Yao B."/>
        </authorList>
    </citation>
    <scope>NUCLEOTIDE SEQUENCE [LARGE SCALE GENOMIC DNA]</scope>
    <source>
        <strain evidence="1">Wuqing</strain>
    </source>
</reference>
<evidence type="ECO:0000313" key="2">
    <source>
        <dbReference type="Proteomes" id="UP000031668"/>
    </source>
</evidence>
<evidence type="ECO:0000313" key="1">
    <source>
        <dbReference type="EMBL" id="KII68233.1"/>
    </source>
</evidence>
<dbReference type="Proteomes" id="UP000031668">
    <property type="component" value="Unassembled WGS sequence"/>
</dbReference>